<feature type="domain" description="NADH:flavin oxidoreductase/NADH oxidase N-terminal" evidence="4">
    <location>
        <begin position="6"/>
        <end position="331"/>
    </location>
</feature>
<name>A0A4U6D050_9BACT</name>
<dbReference type="Proteomes" id="UP000304900">
    <property type="component" value="Unassembled WGS sequence"/>
</dbReference>
<dbReference type="SUPFAM" id="SSF51395">
    <property type="entry name" value="FMN-linked oxidoreductases"/>
    <property type="match status" value="1"/>
</dbReference>
<accession>A0A4U6D050</accession>
<keyword evidence="3" id="KW-0560">Oxidoreductase</keyword>
<dbReference type="Pfam" id="PF00724">
    <property type="entry name" value="Oxidored_FMN"/>
    <property type="match status" value="1"/>
</dbReference>
<sequence>MSKLLAPYNKNGFSLKNHLVMAPMTRSRAIDNIPNDLMAEYYAQRKGAGLIITEGTSPAPEGLGYPRIPGIFLDEQVSGWKKITDAVHQNNTKIFVQFMHTGRIAHVDNLPAGSEVVGVSDLKANGQIFTDKSGMQDHSQPKALTTEEIKALVLSHVKAAENAVKAGFDGIELHGANGYLIEQFLNPNVNNRTDEYGGSLESRSSFVIEIAEKMADAIGKEKVGIRFSPFSNMGDLADYDPNEVHQTYTYLAERLNQIGIAYIHLGVSPKIPRETLDAIRTNFNGTIIICNGLTPESAEQMLVEESFDLVAFGRSFLANPDLDKRIETKANLSEVDFSTAYTPGAKGYTDYPFLSENIIA</sequence>
<dbReference type="CDD" id="cd02933">
    <property type="entry name" value="OYE_like_FMN"/>
    <property type="match status" value="1"/>
</dbReference>
<evidence type="ECO:0000313" key="5">
    <source>
        <dbReference type="EMBL" id="TKT90509.1"/>
    </source>
</evidence>
<dbReference type="GO" id="GO:0016628">
    <property type="term" value="F:oxidoreductase activity, acting on the CH-CH group of donors, NAD or NADP as acceptor"/>
    <property type="evidence" value="ECO:0007669"/>
    <property type="project" value="UniProtKB-ARBA"/>
</dbReference>
<proteinExistence type="inferred from homology"/>
<evidence type="ECO:0000256" key="1">
    <source>
        <dbReference type="ARBA" id="ARBA00001917"/>
    </source>
</evidence>
<dbReference type="FunFam" id="3.20.20.70:FF:000059">
    <property type="entry name" value="N-ethylmaleimide reductase, FMN-linked"/>
    <property type="match status" value="1"/>
</dbReference>
<dbReference type="OrthoDB" id="9772736at2"/>
<dbReference type="InterPro" id="IPR045247">
    <property type="entry name" value="Oye-like"/>
</dbReference>
<dbReference type="EMBL" id="SZVO01000009">
    <property type="protein sequence ID" value="TKT90509.1"/>
    <property type="molecule type" value="Genomic_DNA"/>
</dbReference>
<dbReference type="InterPro" id="IPR013785">
    <property type="entry name" value="Aldolase_TIM"/>
</dbReference>
<evidence type="ECO:0000256" key="3">
    <source>
        <dbReference type="ARBA" id="ARBA00023002"/>
    </source>
</evidence>
<evidence type="ECO:0000313" key="6">
    <source>
        <dbReference type="Proteomes" id="UP000304900"/>
    </source>
</evidence>
<dbReference type="PANTHER" id="PTHR22893:SF91">
    <property type="entry name" value="NADPH DEHYDROGENASE 2-RELATED"/>
    <property type="match status" value="1"/>
</dbReference>
<dbReference type="Gene3D" id="3.20.20.70">
    <property type="entry name" value="Aldolase class I"/>
    <property type="match status" value="1"/>
</dbReference>
<dbReference type="AlphaFoldDB" id="A0A4U6D050"/>
<gene>
    <name evidence="5" type="ORF">FDK13_19440</name>
</gene>
<dbReference type="RefSeq" id="WP_137341677.1">
    <property type="nucleotide sequence ID" value="NZ_BSQH01000002.1"/>
</dbReference>
<evidence type="ECO:0000259" key="4">
    <source>
        <dbReference type="Pfam" id="PF00724"/>
    </source>
</evidence>
<protein>
    <submittedName>
        <fullName evidence="5">Alkene reductase</fullName>
    </submittedName>
</protein>
<dbReference type="GO" id="GO:0005829">
    <property type="term" value="C:cytosol"/>
    <property type="evidence" value="ECO:0007669"/>
    <property type="project" value="UniProtKB-ARBA"/>
</dbReference>
<comment type="cofactor">
    <cofactor evidence="1">
        <name>FMN</name>
        <dbReference type="ChEBI" id="CHEBI:58210"/>
    </cofactor>
</comment>
<dbReference type="GO" id="GO:0010181">
    <property type="term" value="F:FMN binding"/>
    <property type="evidence" value="ECO:0007669"/>
    <property type="project" value="InterPro"/>
</dbReference>
<keyword evidence="6" id="KW-1185">Reference proteome</keyword>
<comment type="caution">
    <text evidence="5">The sequence shown here is derived from an EMBL/GenBank/DDBJ whole genome shotgun (WGS) entry which is preliminary data.</text>
</comment>
<reference evidence="5 6" key="1">
    <citation type="submission" date="2019-05" db="EMBL/GenBank/DDBJ databases">
        <title>Dyadobacter AR-3-8 sp. nov., isolated from arctic soil.</title>
        <authorList>
            <person name="Chaudhary D.K."/>
        </authorList>
    </citation>
    <scope>NUCLEOTIDE SEQUENCE [LARGE SCALE GENOMIC DNA]</scope>
    <source>
        <strain evidence="5 6">AR-3-8</strain>
    </source>
</reference>
<organism evidence="5 6">
    <name type="scientific">Dyadobacter frigoris</name>
    <dbReference type="NCBI Taxonomy" id="2576211"/>
    <lineage>
        <taxon>Bacteria</taxon>
        <taxon>Pseudomonadati</taxon>
        <taxon>Bacteroidota</taxon>
        <taxon>Cytophagia</taxon>
        <taxon>Cytophagales</taxon>
        <taxon>Spirosomataceae</taxon>
        <taxon>Dyadobacter</taxon>
    </lineage>
</organism>
<comment type="similarity">
    <text evidence="2">Belongs to the NADH:flavin oxidoreductase/NADH oxidase family.</text>
</comment>
<dbReference type="InterPro" id="IPR001155">
    <property type="entry name" value="OxRdtase_FMN_N"/>
</dbReference>
<evidence type="ECO:0000256" key="2">
    <source>
        <dbReference type="ARBA" id="ARBA00005979"/>
    </source>
</evidence>
<dbReference type="PANTHER" id="PTHR22893">
    <property type="entry name" value="NADH OXIDOREDUCTASE-RELATED"/>
    <property type="match status" value="1"/>
</dbReference>